<accession>Q10DX5</accession>
<dbReference type="KEGG" id="osa:107280335"/>
<protein>
    <submittedName>
        <fullName evidence="2">Transposon protein</fullName>
    </submittedName>
</protein>
<dbReference type="PANTHER" id="PTHR10775:SF185">
    <property type="entry name" value="OS08G0208400 PROTEIN"/>
    <property type="match status" value="1"/>
</dbReference>
<evidence type="ECO:0000259" key="1">
    <source>
        <dbReference type="Pfam" id="PF13963"/>
    </source>
</evidence>
<dbReference type="InterPro" id="IPR029480">
    <property type="entry name" value="Transpos_assoc"/>
</dbReference>
<evidence type="ECO:0000313" key="3">
    <source>
        <dbReference type="Proteomes" id="UP000000763"/>
    </source>
</evidence>
<proteinExistence type="predicted"/>
<dbReference type="EMBL" id="AC090882">
    <property type="protein sequence ID" value="AAL58213.1"/>
    <property type="molecule type" value="Genomic_DNA"/>
</dbReference>
<organism evidence="2 3">
    <name type="scientific">Oryza sativa subsp. japonica</name>
    <name type="common">Rice</name>
    <dbReference type="NCBI Taxonomy" id="39947"/>
    <lineage>
        <taxon>Eukaryota</taxon>
        <taxon>Viridiplantae</taxon>
        <taxon>Streptophyta</taxon>
        <taxon>Embryophyta</taxon>
        <taxon>Tracheophyta</taxon>
        <taxon>Spermatophyta</taxon>
        <taxon>Magnoliopsida</taxon>
        <taxon>Liliopsida</taxon>
        <taxon>Poales</taxon>
        <taxon>Poaceae</taxon>
        <taxon>BOP clade</taxon>
        <taxon>Oryzoideae</taxon>
        <taxon>Oryzeae</taxon>
        <taxon>Oryzinae</taxon>
        <taxon>Oryza</taxon>
        <taxon>Oryza sativa</taxon>
    </lineage>
</organism>
<evidence type="ECO:0000313" key="2">
    <source>
        <dbReference type="EMBL" id="AAL58213.1"/>
    </source>
</evidence>
<feature type="domain" description="Transposase-associated" evidence="1">
    <location>
        <begin position="6"/>
        <end position="78"/>
    </location>
</feature>
<reference evidence="3" key="2">
    <citation type="journal article" date="2008" name="Nucleic Acids Res.">
        <title>The rice annotation project database (RAP-DB): 2008 update.</title>
        <authorList>
            <consortium name="The rice annotation project (RAP)"/>
        </authorList>
    </citation>
    <scope>GENOME REANNOTATION</scope>
    <source>
        <strain evidence="3">cv. Nipponbare</strain>
    </source>
</reference>
<dbReference type="Pfam" id="PF02992">
    <property type="entry name" value="Transposase_21"/>
    <property type="match status" value="1"/>
</dbReference>
<gene>
    <name evidence="2" type="ORF">OSJNBa0014G15.14</name>
</gene>
<reference evidence="3" key="1">
    <citation type="journal article" date="2005" name="Nature">
        <title>The map-based sequence of the rice genome.</title>
        <authorList>
            <consortium name="International rice genome sequencing project (IRGSP)"/>
            <person name="Matsumoto T."/>
            <person name="Wu J."/>
            <person name="Kanamori H."/>
            <person name="Katayose Y."/>
            <person name="Fujisawa M."/>
            <person name="Namiki N."/>
            <person name="Mizuno H."/>
            <person name="Yamamoto K."/>
            <person name="Antonio B.A."/>
            <person name="Baba T."/>
            <person name="Sakata K."/>
            <person name="Nagamura Y."/>
            <person name="Aoki H."/>
            <person name="Arikawa K."/>
            <person name="Arita K."/>
            <person name="Bito T."/>
            <person name="Chiden Y."/>
            <person name="Fujitsuka N."/>
            <person name="Fukunaka R."/>
            <person name="Hamada M."/>
            <person name="Harada C."/>
            <person name="Hayashi A."/>
            <person name="Hijishita S."/>
            <person name="Honda M."/>
            <person name="Hosokawa S."/>
            <person name="Ichikawa Y."/>
            <person name="Idonuma A."/>
            <person name="Iijima M."/>
            <person name="Ikeda M."/>
            <person name="Ikeno M."/>
            <person name="Ito K."/>
            <person name="Ito S."/>
            <person name="Ito T."/>
            <person name="Ito Y."/>
            <person name="Ito Y."/>
            <person name="Iwabuchi A."/>
            <person name="Kamiya K."/>
            <person name="Karasawa W."/>
            <person name="Kurita K."/>
            <person name="Katagiri S."/>
            <person name="Kikuta A."/>
            <person name="Kobayashi H."/>
            <person name="Kobayashi N."/>
            <person name="Machita K."/>
            <person name="Maehara T."/>
            <person name="Masukawa M."/>
            <person name="Mizubayashi T."/>
            <person name="Mukai Y."/>
            <person name="Nagasaki H."/>
            <person name="Nagata Y."/>
            <person name="Naito S."/>
            <person name="Nakashima M."/>
            <person name="Nakama Y."/>
            <person name="Nakamichi Y."/>
            <person name="Nakamura M."/>
            <person name="Meguro A."/>
            <person name="Negishi M."/>
            <person name="Ohta I."/>
            <person name="Ohta T."/>
            <person name="Okamoto M."/>
            <person name="Ono N."/>
            <person name="Saji S."/>
            <person name="Sakaguchi M."/>
            <person name="Sakai K."/>
            <person name="Shibata M."/>
            <person name="Shimokawa T."/>
            <person name="Song J."/>
            <person name="Takazaki Y."/>
            <person name="Terasawa K."/>
            <person name="Tsugane M."/>
            <person name="Tsuji K."/>
            <person name="Ueda S."/>
            <person name="Waki K."/>
            <person name="Yamagata H."/>
            <person name="Yamamoto M."/>
            <person name="Yamamoto S."/>
            <person name="Yamane H."/>
            <person name="Yoshiki S."/>
            <person name="Yoshihara R."/>
            <person name="Yukawa K."/>
            <person name="Zhong H."/>
            <person name="Yano M."/>
            <person name="Yuan Q."/>
            <person name="Ouyang S."/>
            <person name="Liu J."/>
            <person name="Jones K.M."/>
            <person name="Gansberger K."/>
            <person name="Moffat K."/>
            <person name="Hill J."/>
            <person name="Bera J."/>
            <person name="Fadrosh D."/>
            <person name="Jin S."/>
            <person name="Johri S."/>
            <person name="Kim M."/>
            <person name="Overton L."/>
            <person name="Reardon M."/>
            <person name="Tsitrin T."/>
            <person name="Vuong H."/>
            <person name="Weaver B."/>
            <person name="Ciecko A."/>
            <person name="Tallon L."/>
            <person name="Jackson J."/>
            <person name="Pai G."/>
            <person name="Aken S.V."/>
            <person name="Utterback T."/>
            <person name="Reidmuller S."/>
            <person name="Feldblyum T."/>
            <person name="Hsiao J."/>
            <person name="Zismann V."/>
            <person name="Iobst S."/>
            <person name="de Vazeille A.R."/>
            <person name="Buell C.R."/>
            <person name="Ying K."/>
            <person name="Li Y."/>
            <person name="Lu T."/>
            <person name="Huang Y."/>
            <person name="Zhao Q."/>
            <person name="Feng Q."/>
            <person name="Zhang L."/>
            <person name="Zhu J."/>
            <person name="Weng Q."/>
            <person name="Mu J."/>
            <person name="Lu Y."/>
            <person name="Fan D."/>
            <person name="Liu Y."/>
            <person name="Guan J."/>
            <person name="Zhang Y."/>
            <person name="Yu S."/>
            <person name="Liu X."/>
            <person name="Zhang Y."/>
            <person name="Hong G."/>
            <person name="Han B."/>
            <person name="Choisne N."/>
            <person name="Demange N."/>
            <person name="Orjeda G."/>
            <person name="Samain S."/>
            <person name="Cattolico L."/>
            <person name="Pelletier E."/>
            <person name="Couloux A."/>
            <person name="Segurens B."/>
            <person name="Wincker P."/>
            <person name="D'Hont A."/>
            <person name="Scarpelli C."/>
            <person name="Weissenbach J."/>
            <person name="Salanoubat M."/>
            <person name="Quetier F."/>
            <person name="Yu Y."/>
            <person name="Kim H.R."/>
            <person name="Rambo T."/>
            <person name="Currie J."/>
            <person name="Collura K."/>
            <person name="Luo M."/>
            <person name="Yang T."/>
            <person name="Ammiraju J.S.S."/>
            <person name="Engler F."/>
            <person name="Soderlund C."/>
            <person name="Wing R.A."/>
            <person name="Palmer L.E."/>
            <person name="de la Bastide M."/>
            <person name="Spiegel L."/>
            <person name="Nascimento L."/>
            <person name="Zutavern T."/>
            <person name="O'Shaughnessy A."/>
            <person name="Dike S."/>
            <person name="Dedhia N."/>
            <person name="Preston R."/>
            <person name="Balija V."/>
            <person name="McCombie W.R."/>
            <person name="Chow T."/>
            <person name="Chen H."/>
            <person name="Chung M."/>
            <person name="Chen C."/>
            <person name="Shaw J."/>
            <person name="Wu H."/>
            <person name="Hsiao K."/>
            <person name="Chao Y."/>
            <person name="Chu M."/>
            <person name="Cheng C."/>
            <person name="Hour A."/>
            <person name="Lee P."/>
            <person name="Lin S."/>
            <person name="Lin Y."/>
            <person name="Liou J."/>
            <person name="Liu S."/>
            <person name="Hsing Y."/>
            <person name="Raghuvanshi S."/>
            <person name="Mohanty A."/>
            <person name="Bharti A.K."/>
            <person name="Gaur A."/>
            <person name="Gupta V."/>
            <person name="Kumar D."/>
            <person name="Ravi V."/>
            <person name="Vij S."/>
            <person name="Kapur A."/>
            <person name="Khurana P."/>
            <person name="Khurana P."/>
            <person name="Khurana J.P."/>
            <person name="Tyagi A.K."/>
            <person name="Gaikwad K."/>
            <person name="Singh A."/>
            <person name="Dalal V."/>
            <person name="Srivastava S."/>
            <person name="Dixit A."/>
            <person name="Pal A.K."/>
            <person name="Ghazi I.A."/>
            <person name="Yadav M."/>
            <person name="Pandit A."/>
            <person name="Bhargava A."/>
            <person name="Sureshbabu K."/>
            <person name="Batra K."/>
            <person name="Sharma T.R."/>
            <person name="Mohapatra T."/>
            <person name="Singh N.K."/>
            <person name="Messing J."/>
            <person name="Nelson A.B."/>
            <person name="Fuks G."/>
            <person name="Kavchok S."/>
            <person name="Keizer G."/>
            <person name="Linton E."/>
            <person name="Llaca V."/>
            <person name="Song R."/>
            <person name="Tanyolac B."/>
            <person name="Young S."/>
            <person name="Ho-Il K."/>
            <person name="Hahn J.H."/>
            <person name="Sangsakoo G."/>
            <person name="Vanavichit A."/>
            <person name="de Mattos Luiz.A.T."/>
            <person name="Zimmer P.D."/>
            <person name="Malone G."/>
            <person name="Dellagostin O."/>
            <person name="de Oliveira A.C."/>
            <person name="Bevan M."/>
            <person name="Bancroft I."/>
            <person name="Minx P."/>
            <person name="Cordum H."/>
            <person name="Wilson R."/>
            <person name="Cheng Z."/>
            <person name="Jin W."/>
            <person name="Jiang J."/>
            <person name="Leong S.A."/>
            <person name="Iwama H."/>
            <person name="Gojobori T."/>
            <person name="Itoh T."/>
            <person name="Niimura Y."/>
            <person name="Fujii Y."/>
            <person name="Habara T."/>
            <person name="Sakai H."/>
            <person name="Sato Y."/>
            <person name="Wilson G."/>
            <person name="Kumar K."/>
            <person name="McCouch S."/>
            <person name="Juretic N."/>
            <person name="Hoen D."/>
            <person name="Wright S."/>
            <person name="Bruskiewich R."/>
            <person name="Bureau T."/>
            <person name="Miyao A."/>
            <person name="Hirochika H."/>
            <person name="Nishikawa T."/>
            <person name="Kadowaki K."/>
            <person name="Sugiura M."/>
            <person name="Burr B."/>
            <person name="Sasaki T."/>
        </authorList>
    </citation>
    <scope>NUCLEOTIDE SEQUENCE [LARGE SCALE GENOMIC DNA]</scope>
    <source>
        <strain evidence="3">cv. Nipponbare</strain>
    </source>
</reference>
<dbReference type="PANTHER" id="PTHR10775">
    <property type="entry name" value="OS08G0208400 PROTEIN"/>
    <property type="match status" value="1"/>
</dbReference>
<dbReference type="AlphaFoldDB" id="Q10DX5"/>
<dbReference type="InterPro" id="IPR004242">
    <property type="entry name" value="Transposase_21"/>
</dbReference>
<dbReference type="Pfam" id="PF13963">
    <property type="entry name" value="Transpos_assoc"/>
    <property type="match status" value="1"/>
</dbReference>
<sequence>MDEGGMNGAKRGTLEYAREVTNFVIATTSSGSLSLTEYLHCPCTDCKNESRFPSKQVHKHLVTRGFMRNDTCQDNHGEDENERVDNQGDVMDEDNVELTADGGGYDSGESDGLDQMLRDGETTYDNDRQYEKFETMVEDSKTPLYPGCKEQHTKLHVILSLLQMKASNGWSDKSFTELLQLIGDLLPAGHILPETTYQAKKVWNIRFGLSTDGMNPFGDMSSRHSTWPVALVIYNLPSWLCMKRKYIMMPLLIQGPKQPGNDIDVYFRPLVDDLKLLWHRGVQMWDAYKREYFTLRAMLFVTIQDYPCAGNTSGQIVKGGCACLQCMRDTASRWLRYSGKTVYMRHRRFLPADHQYRSNTRDFDGTVELTTGWYTFGGELIILKIPKNPPQNMY</sequence>
<dbReference type="Proteomes" id="UP000000763">
    <property type="component" value="Chromosome 3"/>
</dbReference>
<dbReference type="OrthoDB" id="618044at2759"/>
<name>Q10DX5_ORYSJ</name>